<comment type="cofactor">
    <cofactor evidence="1">
        <name>FAD</name>
        <dbReference type="ChEBI" id="CHEBI:57692"/>
    </cofactor>
</comment>
<dbReference type="SUPFAM" id="SSF51905">
    <property type="entry name" value="FAD/NAD(P)-binding domain"/>
    <property type="match status" value="1"/>
</dbReference>
<dbReference type="PANTHER" id="PTHR43429">
    <property type="entry name" value="PYRIDINE NUCLEOTIDE-DISULFIDE OXIDOREDUCTASE DOMAIN-CONTAINING"/>
    <property type="match status" value="1"/>
</dbReference>
<reference evidence="5" key="1">
    <citation type="submission" date="2019-08" db="EMBL/GenBank/DDBJ databases">
        <authorList>
            <person name="Kucharzyk K."/>
            <person name="Murdoch R.W."/>
            <person name="Higgins S."/>
            <person name="Loffler F."/>
        </authorList>
    </citation>
    <scope>NUCLEOTIDE SEQUENCE</scope>
</reference>
<dbReference type="EC" id="1.18.1.1" evidence="5"/>
<dbReference type="Gene3D" id="3.50.50.60">
    <property type="entry name" value="FAD/NAD(P)-binding domain"/>
    <property type="match status" value="2"/>
</dbReference>
<dbReference type="Pfam" id="PF07992">
    <property type="entry name" value="Pyr_redox_2"/>
    <property type="match status" value="1"/>
</dbReference>
<sequence length="358" mass="37982">MTKSDFEPYVVTALDTSSSHAVRVDTTRRHEAGVVIVGAGTAGWAMARAIRELDASVPITMVTGCSGDLYDKPLLSVAMAKSIGVPALVKESGAQAAQRMGIRLLPETFAISVTPQANTLRTTRGALRYDHLVLAHGALPRMDERLPKSLCWAVNDLRCYAKFREALGKPRSAQQVVVIGAGLVGCEMTNDLALAGHKVVLVDVAERPLANVIAPAESAELLQAWAKLPITFLGATHVKDVTKEGGTITVQTKGGFTISANHVLSATGLQTPSRLAESAGLAWNNGIAVDPTSLATNVQNVHALGDCISINGQALRFIEPIARQARVIASRLNGCKPLVYEHAKPVIRVKTSSKSFTV</sequence>
<dbReference type="InterPro" id="IPR036188">
    <property type="entry name" value="FAD/NAD-bd_sf"/>
</dbReference>
<dbReference type="GO" id="GO:0015044">
    <property type="term" value="F:rubredoxin-NAD+ reductase activity"/>
    <property type="evidence" value="ECO:0007669"/>
    <property type="project" value="UniProtKB-EC"/>
</dbReference>
<evidence type="ECO:0000256" key="3">
    <source>
        <dbReference type="ARBA" id="ARBA00022827"/>
    </source>
</evidence>
<comment type="caution">
    <text evidence="5">The sequence shown here is derived from an EMBL/GenBank/DDBJ whole genome shotgun (WGS) entry which is preliminary data.</text>
</comment>
<dbReference type="AlphaFoldDB" id="A0A645DRT3"/>
<evidence type="ECO:0000313" key="5">
    <source>
        <dbReference type="EMBL" id="MPM91975.1"/>
    </source>
</evidence>
<dbReference type="EMBL" id="VSSQ01038965">
    <property type="protein sequence ID" value="MPM91975.1"/>
    <property type="molecule type" value="Genomic_DNA"/>
</dbReference>
<evidence type="ECO:0000256" key="2">
    <source>
        <dbReference type="ARBA" id="ARBA00022630"/>
    </source>
</evidence>
<name>A0A645DRT3_9ZZZZ</name>
<evidence type="ECO:0000259" key="4">
    <source>
        <dbReference type="Pfam" id="PF07992"/>
    </source>
</evidence>
<feature type="domain" description="FAD/NAD(P)-binding" evidence="4">
    <location>
        <begin position="34"/>
        <end position="308"/>
    </location>
</feature>
<organism evidence="5">
    <name type="scientific">bioreactor metagenome</name>
    <dbReference type="NCBI Taxonomy" id="1076179"/>
    <lineage>
        <taxon>unclassified sequences</taxon>
        <taxon>metagenomes</taxon>
        <taxon>ecological metagenomes</taxon>
    </lineage>
</organism>
<dbReference type="PANTHER" id="PTHR43429:SF3">
    <property type="entry name" value="NITRITE REDUCTASE [NAD(P)H]"/>
    <property type="match status" value="1"/>
</dbReference>
<dbReference type="PRINTS" id="PR00411">
    <property type="entry name" value="PNDRDTASEI"/>
</dbReference>
<keyword evidence="3" id="KW-0274">FAD</keyword>
<keyword evidence="5" id="KW-0560">Oxidoreductase</keyword>
<dbReference type="PRINTS" id="PR00368">
    <property type="entry name" value="FADPNR"/>
</dbReference>
<accession>A0A645DRT3</accession>
<dbReference type="InterPro" id="IPR023753">
    <property type="entry name" value="FAD/NAD-binding_dom"/>
</dbReference>
<protein>
    <submittedName>
        <fullName evidence="5">Rubredoxin-NAD(+) reductase</fullName>
        <ecNumber evidence="5">1.18.1.1</ecNumber>
    </submittedName>
</protein>
<keyword evidence="2" id="KW-0285">Flavoprotein</keyword>
<evidence type="ECO:0000256" key="1">
    <source>
        <dbReference type="ARBA" id="ARBA00001974"/>
    </source>
</evidence>
<gene>
    <name evidence="5" type="primary">rubB</name>
    <name evidence="5" type="ORF">SDC9_139109</name>
</gene>
<proteinExistence type="predicted"/>
<dbReference type="InterPro" id="IPR050260">
    <property type="entry name" value="FAD-bd_OxRdtase"/>
</dbReference>